<dbReference type="GO" id="GO:0005882">
    <property type="term" value="C:intermediate filament"/>
    <property type="evidence" value="ECO:0007669"/>
    <property type="project" value="TreeGrafter"/>
</dbReference>
<dbReference type="PANTHER" id="PTHR23169">
    <property type="entry name" value="ENVOPLAKIN"/>
    <property type="match status" value="1"/>
</dbReference>
<dbReference type="CDD" id="cd21239">
    <property type="entry name" value="CH_DYST_rpt2"/>
    <property type="match status" value="1"/>
</dbReference>
<reference evidence="4" key="2">
    <citation type="submission" date="2025-09" db="UniProtKB">
        <authorList>
            <consortium name="Ensembl"/>
        </authorList>
    </citation>
    <scope>IDENTIFICATION</scope>
</reference>
<feature type="region of interest" description="Disordered" evidence="2">
    <location>
        <begin position="1"/>
        <end position="24"/>
    </location>
</feature>
<dbReference type="CDD" id="cd00176">
    <property type="entry name" value="SPEC"/>
    <property type="match status" value="1"/>
</dbReference>
<feature type="coiled-coil region" evidence="1">
    <location>
        <begin position="545"/>
        <end position="572"/>
    </location>
</feature>
<dbReference type="InterPro" id="IPR002017">
    <property type="entry name" value="Spectrin_repeat"/>
</dbReference>
<dbReference type="Proteomes" id="UP000594220">
    <property type="component" value="Unplaced"/>
</dbReference>
<protein>
    <submittedName>
        <fullName evidence="4">Dystonin</fullName>
    </submittedName>
</protein>
<dbReference type="SMART" id="SM00150">
    <property type="entry name" value="SPEC"/>
    <property type="match status" value="2"/>
</dbReference>
<reference evidence="4" key="1">
    <citation type="submission" date="2025-08" db="UniProtKB">
        <authorList>
            <consortium name="Ensembl"/>
        </authorList>
    </citation>
    <scope>IDENTIFICATION</scope>
</reference>
<dbReference type="GO" id="GO:0008017">
    <property type="term" value="F:microtubule binding"/>
    <property type="evidence" value="ECO:0007669"/>
    <property type="project" value="TreeGrafter"/>
</dbReference>
<dbReference type="GO" id="GO:0042060">
    <property type="term" value="P:wound healing"/>
    <property type="evidence" value="ECO:0007669"/>
    <property type="project" value="TreeGrafter"/>
</dbReference>
<dbReference type="SMART" id="SM00033">
    <property type="entry name" value="CH"/>
    <property type="match status" value="1"/>
</dbReference>
<evidence type="ECO:0000259" key="3">
    <source>
        <dbReference type="PROSITE" id="PS50021"/>
    </source>
</evidence>
<dbReference type="PANTHER" id="PTHR23169:SF24">
    <property type="entry name" value="DYSTONIN"/>
    <property type="match status" value="1"/>
</dbReference>
<feature type="compositionally biased region" description="Low complexity" evidence="2">
    <location>
        <begin position="1"/>
        <end position="19"/>
    </location>
</feature>
<accession>A0A7M4F0U7</accession>
<dbReference type="InterPro" id="IPR036872">
    <property type="entry name" value="CH_dom_sf"/>
</dbReference>
<dbReference type="GO" id="GO:0005737">
    <property type="term" value="C:cytoplasm"/>
    <property type="evidence" value="ECO:0007669"/>
    <property type="project" value="TreeGrafter"/>
</dbReference>
<dbReference type="AlphaFoldDB" id="A0A7M4F0U7"/>
<dbReference type="FunFam" id="1.20.58.60:FF:000009">
    <property type="entry name" value="dystonin isoform X1"/>
    <property type="match status" value="1"/>
</dbReference>
<gene>
    <name evidence="4" type="primary">DST</name>
</gene>
<dbReference type="GO" id="GO:0016020">
    <property type="term" value="C:membrane"/>
    <property type="evidence" value="ECO:0007669"/>
    <property type="project" value="TreeGrafter"/>
</dbReference>
<dbReference type="Pfam" id="PF21019">
    <property type="entry name" value="Spectrin_3"/>
    <property type="match status" value="1"/>
</dbReference>
<dbReference type="GeneTree" id="ENSGT00940000155008"/>
<dbReference type="PROSITE" id="PS50021">
    <property type="entry name" value="CH"/>
    <property type="match status" value="1"/>
</dbReference>
<dbReference type="InterPro" id="IPR001715">
    <property type="entry name" value="CH_dom"/>
</dbReference>
<dbReference type="Gene3D" id="1.20.58.60">
    <property type="match status" value="3"/>
</dbReference>
<proteinExistence type="predicted"/>
<dbReference type="GO" id="GO:0031581">
    <property type="term" value="P:hemidesmosome assembly"/>
    <property type="evidence" value="ECO:0007669"/>
    <property type="project" value="TreeGrafter"/>
</dbReference>
<dbReference type="GO" id="GO:0030056">
    <property type="term" value="C:hemidesmosome"/>
    <property type="evidence" value="ECO:0007669"/>
    <property type="project" value="TreeGrafter"/>
</dbReference>
<keyword evidence="5" id="KW-1185">Reference proteome</keyword>
<keyword evidence="1" id="KW-0175">Coiled coil</keyword>
<dbReference type="Gene3D" id="1.20.58.1060">
    <property type="match status" value="1"/>
</dbReference>
<dbReference type="FunFam" id="1.10.418.10:FF:000002">
    <property type="entry name" value="Microtubule-actin cross-linking factor 1"/>
    <property type="match status" value="1"/>
</dbReference>
<sequence length="742" mass="85882">WGGCRSSTPCSPAPSTATAHPEHSISDIHVTGESEDMSAKERLLLWTQQTTEGYAGIRCENFTTCWRDGRLFNAIIHKYRPDLIDMNTVAVQSNLANLEHAFYVAEKLGVARLLDPEDVDVSSPDEKSVITYVSSLYDAFPKVPEGGEGISANVSRRWVEYQNMVNYLIQWIRHHVTIMSDRTFPNNPVELKALYNQYLQFKETEIPPKEIDKSKIKRLYKLLEVWIEFGRIKLPQGYHPNDIEKEWGKLIIGMLEREKTLRPEVERLEMLQQIANRIQRDSLGCEDKLILARNALQSDTKRLESGLQFQNEAEIAGYLLECENLLLLHLKYMQLSTYLTSGLSSGLTSRLTPAITPAYTPGIPPRLIQSYAPGVDTGTLQTLKLMQIRKPLMKSAFVGQNLTEEEINMKFVQDLLNWVDEMQVQLDRAEWGSDLPSVESHLENHKNVHRAIEEFESSLKEAKISEIQMTAPLKLSYAEKLHKLESQYAKLLNTSRNQERHLDTLHNFVSRATRELIWLNEKEEEEVAYDWSDRNSNISRKKEYHAELMRELDQKEEVIKSVQEIAEQLLLENHPARLTIEAYRAAMQTQWSWILQLCHCVEQHLRENAAYFEFFNDAKEAMDYLKNLKDAIHRKYSCDRSSSLHRLEDLVQESMEEKEQLLQYKSTVAGLVGKAKAIIQLKPRNPDCTLKTSIPIKAICDYRQIEVRTLNFLKSITAVRRQLKFHLLTFSWKTQDRKYLPA</sequence>
<dbReference type="Pfam" id="PF00435">
    <property type="entry name" value="Spectrin"/>
    <property type="match status" value="1"/>
</dbReference>
<organism evidence="4 5">
    <name type="scientific">Crocodylus porosus</name>
    <name type="common">Saltwater crocodile</name>
    <name type="synonym">Estuarine crocodile</name>
    <dbReference type="NCBI Taxonomy" id="8502"/>
    <lineage>
        <taxon>Eukaryota</taxon>
        <taxon>Metazoa</taxon>
        <taxon>Chordata</taxon>
        <taxon>Craniata</taxon>
        <taxon>Vertebrata</taxon>
        <taxon>Euteleostomi</taxon>
        <taxon>Archelosauria</taxon>
        <taxon>Archosauria</taxon>
        <taxon>Crocodylia</taxon>
        <taxon>Longirostres</taxon>
        <taxon>Crocodylidae</taxon>
        <taxon>Crocodylus</taxon>
    </lineage>
</organism>
<evidence type="ECO:0000313" key="5">
    <source>
        <dbReference type="Proteomes" id="UP000594220"/>
    </source>
</evidence>
<dbReference type="Gene3D" id="1.10.418.10">
    <property type="entry name" value="Calponin-like domain"/>
    <property type="match status" value="1"/>
</dbReference>
<dbReference type="InterPro" id="IPR018159">
    <property type="entry name" value="Spectrin/alpha-actinin"/>
</dbReference>
<evidence type="ECO:0000256" key="2">
    <source>
        <dbReference type="SAM" id="MobiDB-lite"/>
    </source>
</evidence>
<dbReference type="Gene3D" id="2.30.30.40">
    <property type="entry name" value="SH3 Domains"/>
    <property type="match status" value="1"/>
</dbReference>
<dbReference type="SUPFAM" id="SSF47576">
    <property type="entry name" value="Calponin-homology domain, CH-domain"/>
    <property type="match status" value="1"/>
</dbReference>
<dbReference type="InterPro" id="IPR043197">
    <property type="entry name" value="Plakin"/>
</dbReference>
<dbReference type="Pfam" id="PF00307">
    <property type="entry name" value="CH"/>
    <property type="match status" value="1"/>
</dbReference>
<dbReference type="SUPFAM" id="SSF46966">
    <property type="entry name" value="Spectrin repeat"/>
    <property type="match status" value="4"/>
</dbReference>
<evidence type="ECO:0000313" key="4">
    <source>
        <dbReference type="Ensembl" id="ENSCPRP00005017747.1"/>
    </source>
</evidence>
<evidence type="ECO:0000256" key="1">
    <source>
        <dbReference type="SAM" id="Coils"/>
    </source>
</evidence>
<dbReference type="GO" id="GO:0045104">
    <property type="term" value="P:intermediate filament cytoskeleton organization"/>
    <property type="evidence" value="ECO:0007669"/>
    <property type="project" value="InterPro"/>
</dbReference>
<dbReference type="GO" id="GO:0005198">
    <property type="term" value="F:structural molecule activity"/>
    <property type="evidence" value="ECO:0007669"/>
    <property type="project" value="TreeGrafter"/>
</dbReference>
<dbReference type="FunFam" id="1.20.58.60:FF:000027">
    <property type="entry name" value="Microtubule-actin cross-linking factor 1"/>
    <property type="match status" value="1"/>
</dbReference>
<dbReference type="GO" id="GO:0005925">
    <property type="term" value="C:focal adhesion"/>
    <property type="evidence" value="ECO:0007669"/>
    <property type="project" value="TreeGrafter"/>
</dbReference>
<feature type="domain" description="Calponin-homology (CH)" evidence="3">
    <location>
        <begin position="37"/>
        <end position="141"/>
    </location>
</feature>
<name>A0A7M4F0U7_CROPO</name>
<dbReference type="Ensembl" id="ENSCPRT00005020763.1">
    <property type="protein sequence ID" value="ENSCPRP00005017747.1"/>
    <property type="gene ID" value="ENSCPRG00005011741.1"/>
</dbReference>